<feature type="region of interest" description="Disordered" evidence="1">
    <location>
        <begin position="88"/>
        <end position="108"/>
    </location>
</feature>
<keyword evidence="3" id="KW-1185">Reference proteome</keyword>
<proteinExistence type="predicted"/>
<evidence type="ECO:0000313" key="3">
    <source>
        <dbReference type="Proteomes" id="UP000007800"/>
    </source>
</evidence>
<evidence type="ECO:0000313" key="2">
    <source>
        <dbReference type="EMBL" id="EER18187.1"/>
    </source>
</evidence>
<gene>
    <name evidence="2" type="ORF">Pmar_PMAR005092</name>
</gene>
<dbReference type="AlphaFoldDB" id="C5KAL1"/>
<dbReference type="Proteomes" id="UP000007800">
    <property type="component" value="Unassembled WGS sequence"/>
</dbReference>
<accession>C5KAL1</accession>
<dbReference type="OrthoDB" id="10316494at2759"/>
<reference evidence="2 3" key="1">
    <citation type="submission" date="2008-07" db="EMBL/GenBank/DDBJ databases">
        <authorList>
            <person name="El-Sayed N."/>
            <person name="Caler E."/>
            <person name="Inman J."/>
            <person name="Amedeo P."/>
            <person name="Hass B."/>
            <person name="Wortman J."/>
        </authorList>
    </citation>
    <scope>NUCLEOTIDE SEQUENCE [LARGE SCALE GENOMIC DNA]</scope>
    <source>
        <strain evidence="3">ATCC 50983 / TXsc</strain>
    </source>
</reference>
<dbReference type="RefSeq" id="XP_002786391.1">
    <property type="nucleotide sequence ID" value="XM_002786345.1"/>
</dbReference>
<dbReference type="GeneID" id="9048765"/>
<dbReference type="InParanoid" id="C5KAL1"/>
<dbReference type="EMBL" id="GG671811">
    <property type="protein sequence ID" value="EER18187.1"/>
    <property type="molecule type" value="Genomic_DNA"/>
</dbReference>
<sequence length="504" mass="56988">MSAIRTSASYQNSNGPVAQICRTLRLPMDRLEGSYYPGEVDPFYHLDEFSEVMLEFYQLENEPEGHLHVSDRRAACYREFEGFPEYLRDNRTQPSPEIRDPRNPEHPLDIHDRNYAAKTSWPGLEAEAVLPIWLATNIPQLRRSRVAYCSHLAGAPSRMFYNPCTETIPVYRTESVSLILTLHGNPFIMNPPPEAEAKLDGQQLIAEARASHLPDICETPSEGQRLKIRDCTMWGMLHSCLVFPCSKAMMCCICKACFNTERSKASRNKVKCGKLFSCEDFSWYNGLRAFAKHATNPAAHHMDEVYIEGIASENRYNNLYPIVTIQDEALRGLTMAQLMNTVAREDFPGSFGEVVQRLRKFVLDRESLAIGELDDYSRSSSPLGPVGGFLQDKIGRVVFWQANARLEYMPGFDAARPYVVWQNTCPLDPELDAALARRLVELEPGHGFQAHPSPAESSLYGLQRADWDDPGRWRAPSSPVGDSRYTTGSEGWIRGMTFSLAPKY</sequence>
<name>C5KAL1_PERM5</name>
<organism evidence="3">
    <name type="scientific">Perkinsus marinus (strain ATCC 50983 / TXsc)</name>
    <dbReference type="NCBI Taxonomy" id="423536"/>
    <lineage>
        <taxon>Eukaryota</taxon>
        <taxon>Sar</taxon>
        <taxon>Alveolata</taxon>
        <taxon>Perkinsozoa</taxon>
        <taxon>Perkinsea</taxon>
        <taxon>Perkinsida</taxon>
        <taxon>Perkinsidae</taxon>
        <taxon>Perkinsus</taxon>
    </lineage>
</organism>
<protein>
    <submittedName>
        <fullName evidence="2">Uncharacterized protein</fullName>
    </submittedName>
</protein>
<evidence type="ECO:0000256" key="1">
    <source>
        <dbReference type="SAM" id="MobiDB-lite"/>
    </source>
</evidence>